<dbReference type="InterPro" id="IPR050495">
    <property type="entry name" value="ATG22/LtaA_families"/>
</dbReference>
<keyword evidence="3 6" id="KW-0812">Transmembrane</keyword>
<dbReference type="GO" id="GO:0022857">
    <property type="term" value="F:transmembrane transporter activity"/>
    <property type="evidence" value="ECO:0007669"/>
    <property type="project" value="InterPro"/>
</dbReference>
<dbReference type="InterPro" id="IPR024671">
    <property type="entry name" value="Atg22-like"/>
</dbReference>
<evidence type="ECO:0000256" key="2">
    <source>
        <dbReference type="ARBA" id="ARBA00022448"/>
    </source>
</evidence>
<feature type="transmembrane region" description="Helical" evidence="6">
    <location>
        <begin position="391"/>
        <end position="410"/>
    </location>
</feature>
<evidence type="ECO:0000256" key="5">
    <source>
        <dbReference type="ARBA" id="ARBA00023136"/>
    </source>
</evidence>
<evidence type="ECO:0000256" key="1">
    <source>
        <dbReference type="ARBA" id="ARBA00004127"/>
    </source>
</evidence>
<evidence type="ECO:0000259" key="7">
    <source>
        <dbReference type="PROSITE" id="PS50850"/>
    </source>
</evidence>
<dbReference type="PANTHER" id="PTHR23519:SF1">
    <property type="entry name" value="AUTOPHAGY-RELATED PROTEIN 22"/>
    <property type="match status" value="1"/>
</dbReference>
<dbReference type="InterPro" id="IPR036259">
    <property type="entry name" value="MFS_trans_sf"/>
</dbReference>
<proteinExistence type="predicted"/>
<accession>A0A381TS36</accession>
<dbReference type="GO" id="GO:0012505">
    <property type="term" value="C:endomembrane system"/>
    <property type="evidence" value="ECO:0007669"/>
    <property type="project" value="UniProtKB-SubCell"/>
</dbReference>
<feature type="transmembrane region" description="Helical" evidence="6">
    <location>
        <begin position="58"/>
        <end position="77"/>
    </location>
</feature>
<keyword evidence="4 6" id="KW-1133">Transmembrane helix</keyword>
<dbReference type="SUPFAM" id="SSF103473">
    <property type="entry name" value="MFS general substrate transporter"/>
    <property type="match status" value="1"/>
</dbReference>
<evidence type="ECO:0000256" key="3">
    <source>
        <dbReference type="ARBA" id="ARBA00022692"/>
    </source>
</evidence>
<feature type="domain" description="Major facilitator superfamily (MFS) profile" evidence="7">
    <location>
        <begin position="258"/>
        <end position="443"/>
    </location>
</feature>
<feature type="transmembrane region" description="Helical" evidence="6">
    <location>
        <begin position="12"/>
        <end position="38"/>
    </location>
</feature>
<name>A0A381TS36_9ZZZZ</name>
<protein>
    <recommendedName>
        <fullName evidence="7">Major facilitator superfamily (MFS) profile domain-containing protein</fullName>
    </recommendedName>
</protein>
<feature type="transmembrane region" description="Helical" evidence="6">
    <location>
        <begin position="353"/>
        <end position="370"/>
    </location>
</feature>
<dbReference type="Pfam" id="PF11700">
    <property type="entry name" value="ATG22"/>
    <property type="match status" value="1"/>
</dbReference>
<feature type="transmembrane region" description="Helical" evidence="6">
    <location>
        <begin position="416"/>
        <end position="436"/>
    </location>
</feature>
<organism evidence="8">
    <name type="scientific">marine metagenome</name>
    <dbReference type="NCBI Taxonomy" id="408172"/>
    <lineage>
        <taxon>unclassified sequences</taxon>
        <taxon>metagenomes</taxon>
        <taxon>ecological metagenomes</taxon>
    </lineage>
</organism>
<reference evidence="8" key="1">
    <citation type="submission" date="2018-05" db="EMBL/GenBank/DDBJ databases">
        <authorList>
            <person name="Lanie J.A."/>
            <person name="Ng W.-L."/>
            <person name="Kazmierczak K.M."/>
            <person name="Andrzejewski T.M."/>
            <person name="Davidsen T.M."/>
            <person name="Wayne K.J."/>
            <person name="Tettelin H."/>
            <person name="Glass J.I."/>
            <person name="Rusch D."/>
            <person name="Podicherti R."/>
            <person name="Tsui H.-C.T."/>
            <person name="Winkler M.E."/>
        </authorList>
    </citation>
    <scope>NUCLEOTIDE SEQUENCE</scope>
</reference>
<keyword evidence="2" id="KW-0813">Transport</keyword>
<feature type="transmembrane region" description="Helical" evidence="6">
    <location>
        <begin position="89"/>
        <end position="108"/>
    </location>
</feature>
<keyword evidence="5 6" id="KW-0472">Membrane</keyword>
<comment type="subcellular location">
    <subcellularLocation>
        <location evidence="1">Endomembrane system</location>
        <topology evidence="1">Multi-pass membrane protein</topology>
    </subcellularLocation>
</comment>
<gene>
    <name evidence="8" type="ORF">METZ01_LOCUS69727</name>
</gene>
<feature type="transmembrane region" description="Helical" evidence="6">
    <location>
        <begin position="330"/>
        <end position="347"/>
    </location>
</feature>
<evidence type="ECO:0000313" key="8">
    <source>
        <dbReference type="EMBL" id="SVA16873.1"/>
    </source>
</evidence>
<evidence type="ECO:0000256" key="6">
    <source>
        <dbReference type="SAM" id="Phobius"/>
    </source>
</evidence>
<dbReference type="AlphaFoldDB" id="A0A381TS36"/>
<feature type="transmembrane region" description="Helical" evidence="6">
    <location>
        <begin position="296"/>
        <end position="318"/>
    </location>
</feature>
<sequence>MKKYKKGSKKLLNAWVVYDWANSVYPLVISTAIFPIFYGMVTEDYITFLGYSFKNTALISYITAFAFVILVFLSPLLSGIADYTGGKKFFMKFFCYSGSFACILLYWFDIDNLNSSLVYYFIALIGFWASLVFYNSYLPEIAYPEQQDKVSAKGYAMGYIGSVILLLVNLIMINYPEHFGIIDSNGVVAEIKAMKISFIMVGVWWFLFSQYTFYNLPGRKYYKQLRLNNSPSIEDKNLIFSGFHELKVVWDELKNNQTLKVFLTAFFIYSIALQTVILVATYFGEAEISWNEGEKTFGLILSILLIQLIAVVGAILSAKISERIGNLRTLISLNIIWALICVFGYYVETSTEFYIAAGLVGLVMGGIQALSRSTFSKFIPSTINNTSYFSFYDVSQKLSIVIGMTLFATIDQITGSMRNSILVFFVFFVVGAIILVKLNKKIA</sequence>
<dbReference type="PROSITE" id="PS50850">
    <property type="entry name" value="MFS"/>
    <property type="match status" value="1"/>
</dbReference>
<feature type="transmembrane region" description="Helical" evidence="6">
    <location>
        <begin position="261"/>
        <end position="284"/>
    </location>
</feature>
<feature type="transmembrane region" description="Helical" evidence="6">
    <location>
        <begin position="196"/>
        <end position="216"/>
    </location>
</feature>
<feature type="transmembrane region" description="Helical" evidence="6">
    <location>
        <begin position="114"/>
        <end position="134"/>
    </location>
</feature>
<feature type="transmembrane region" description="Helical" evidence="6">
    <location>
        <begin position="155"/>
        <end position="176"/>
    </location>
</feature>
<dbReference type="PANTHER" id="PTHR23519">
    <property type="entry name" value="AUTOPHAGY-RELATED PROTEIN 22"/>
    <property type="match status" value="1"/>
</dbReference>
<dbReference type="EMBL" id="UINC01004790">
    <property type="protein sequence ID" value="SVA16873.1"/>
    <property type="molecule type" value="Genomic_DNA"/>
</dbReference>
<evidence type="ECO:0000256" key="4">
    <source>
        <dbReference type="ARBA" id="ARBA00022989"/>
    </source>
</evidence>
<dbReference type="Gene3D" id="1.20.1250.20">
    <property type="entry name" value="MFS general substrate transporter like domains"/>
    <property type="match status" value="1"/>
</dbReference>
<dbReference type="InterPro" id="IPR020846">
    <property type="entry name" value="MFS_dom"/>
</dbReference>